<comment type="catalytic activity">
    <reaction evidence="7">
        <text>a (3S)-3-hydroxyacyl-CoA + NAD(+) = a 3-oxoacyl-CoA + NADH + H(+)</text>
        <dbReference type="Rhea" id="RHEA:22432"/>
        <dbReference type="ChEBI" id="CHEBI:15378"/>
        <dbReference type="ChEBI" id="CHEBI:57318"/>
        <dbReference type="ChEBI" id="CHEBI:57540"/>
        <dbReference type="ChEBI" id="CHEBI:57945"/>
        <dbReference type="ChEBI" id="CHEBI:90726"/>
        <dbReference type="EC" id="1.1.1.35"/>
    </reaction>
</comment>
<proteinExistence type="predicted"/>
<dbReference type="Pfam" id="PF00378">
    <property type="entry name" value="ECH_1"/>
    <property type="match status" value="1"/>
</dbReference>
<reference evidence="10" key="1">
    <citation type="submission" date="2020-10" db="EMBL/GenBank/DDBJ databases">
        <title>Genome sequence of the unusual species of purple photosynthetic bacteria, Phaeovibrio sulfidiphilus DSM 23193, type strain.</title>
        <authorList>
            <person name="Kyndt J.A."/>
            <person name="Meyer T.E."/>
        </authorList>
    </citation>
    <scope>NUCLEOTIDE SEQUENCE</scope>
    <source>
        <strain evidence="10">DSM 23193</strain>
    </source>
</reference>
<dbReference type="InterPro" id="IPR006176">
    <property type="entry name" value="3-OHacyl-CoA_DH_NAD-bd"/>
</dbReference>
<dbReference type="Pfam" id="PF02737">
    <property type="entry name" value="3HCDH_N"/>
    <property type="match status" value="1"/>
</dbReference>
<dbReference type="Pfam" id="PF00725">
    <property type="entry name" value="3HCDH"/>
    <property type="match status" value="2"/>
</dbReference>
<comment type="pathway">
    <text evidence="1">Lipid metabolism; fatty acid beta-oxidation.</text>
</comment>
<keyword evidence="3" id="KW-0442">Lipid degradation</keyword>
<dbReference type="Gene3D" id="3.90.226.10">
    <property type="entry name" value="2-enoyl-CoA Hydratase, Chain A, domain 1"/>
    <property type="match status" value="1"/>
</dbReference>
<dbReference type="SUPFAM" id="SSF51735">
    <property type="entry name" value="NAD(P)-binding Rossmann-fold domains"/>
    <property type="match status" value="1"/>
</dbReference>
<evidence type="ECO:0000256" key="2">
    <source>
        <dbReference type="ARBA" id="ARBA00022832"/>
    </source>
</evidence>
<dbReference type="GO" id="GO:0003857">
    <property type="term" value="F:(3S)-3-hydroxyacyl-CoA dehydrogenase (NAD+) activity"/>
    <property type="evidence" value="ECO:0007669"/>
    <property type="project" value="UniProtKB-EC"/>
</dbReference>
<dbReference type="AlphaFoldDB" id="A0A8J6YXI3"/>
<evidence type="ECO:0000259" key="8">
    <source>
        <dbReference type="Pfam" id="PF00725"/>
    </source>
</evidence>
<evidence type="ECO:0000259" key="9">
    <source>
        <dbReference type="Pfam" id="PF02737"/>
    </source>
</evidence>
<keyword evidence="4" id="KW-0560">Oxidoreductase</keyword>
<gene>
    <name evidence="10" type="ORF">IHV25_07375</name>
</gene>
<comment type="caution">
    <text evidence="10">The sequence shown here is derived from an EMBL/GenBank/DDBJ whole genome shotgun (WGS) entry which is preliminary data.</text>
</comment>
<evidence type="ECO:0000256" key="7">
    <source>
        <dbReference type="ARBA" id="ARBA00049556"/>
    </source>
</evidence>
<dbReference type="EMBL" id="JACZHT010000005">
    <property type="protein sequence ID" value="MBE1237467.1"/>
    <property type="molecule type" value="Genomic_DNA"/>
</dbReference>
<evidence type="ECO:0000256" key="4">
    <source>
        <dbReference type="ARBA" id="ARBA00023002"/>
    </source>
</evidence>
<dbReference type="InterPro" id="IPR006108">
    <property type="entry name" value="3HC_DH_C"/>
</dbReference>
<feature type="domain" description="3-hydroxyacyl-CoA dehydrogenase C-terminal" evidence="8">
    <location>
        <begin position="346"/>
        <end position="406"/>
    </location>
</feature>
<dbReference type="UniPathway" id="UPA00659"/>
<dbReference type="Gene3D" id="1.10.1040.50">
    <property type="match status" value="1"/>
</dbReference>
<accession>A0A8J6YXI3</accession>
<dbReference type="GO" id="GO:0070403">
    <property type="term" value="F:NAD+ binding"/>
    <property type="evidence" value="ECO:0007669"/>
    <property type="project" value="InterPro"/>
</dbReference>
<dbReference type="InterPro" id="IPR029045">
    <property type="entry name" value="ClpP/crotonase-like_dom_sf"/>
</dbReference>
<keyword evidence="2" id="KW-0276">Fatty acid metabolism</keyword>
<dbReference type="Gene3D" id="3.40.50.720">
    <property type="entry name" value="NAD(P)-binding Rossmann-like Domain"/>
    <property type="match status" value="1"/>
</dbReference>
<evidence type="ECO:0000256" key="6">
    <source>
        <dbReference type="ARBA" id="ARBA00023098"/>
    </source>
</evidence>
<dbReference type="PANTHER" id="PTHR48075">
    <property type="entry name" value="3-HYDROXYACYL-COA DEHYDROGENASE FAMILY PROTEIN"/>
    <property type="match status" value="1"/>
</dbReference>
<protein>
    <submittedName>
        <fullName evidence="10">Enoyl-CoA hydratase/isomerase family protein</fullName>
    </submittedName>
</protein>
<dbReference type="Proteomes" id="UP000631034">
    <property type="component" value="Unassembled WGS sequence"/>
</dbReference>
<evidence type="ECO:0000256" key="5">
    <source>
        <dbReference type="ARBA" id="ARBA00023027"/>
    </source>
</evidence>
<name>A0A8J6YXI3_9PROT</name>
<dbReference type="InterPro" id="IPR036291">
    <property type="entry name" value="NAD(P)-bd_dom_sf"/>
</dbReference>
<evidence type="ECO:0000313" key="10">
    <source>
        <dbReference type="EMBL" id="MBE1237467.1"/>
    </source>
</evidence>
<dbReference type="RefSeq" id="WP_192534479.1">
    <property type="nucleotide sequence ID" value="NZ_JACZHT010000005.1"/>
</dbReference>
<evidence type="ECO:0000256" key="3">
    <source>
        <dbReference type="ARBA" id="ARBA00022963"/>
    </source>
</evidence>
<dbReference type="InterPro" id="IPR001753">
    <property type="entry name" value="Enoyl-CoA_hydra/iso"/>
</dbReference>
<keyword evidence="5" id="KW-0520">NAD</keyword>
<sequence>MTDIKKAAVIGAGVMGAGIAAHMANAGIPVLLLDIVPENATDRSVIAREAIERLKKTRPAPLMSAAGARLMTPGNIEDDLNQLADCDWIVEAISEHPGRKQALYEKIEAVRRDGSIVSSNTSTIPLSVLTAGLGERFRRDFLITHFFNPPRYMRLLELVTGPDTNPAKVEVVRAFCDRFLGKGVVDCRDRPGFLANRLGAFWMQVAVVEALERGIDVETADAVLGRPFGVPKTAVFGLLDLVGLDLIPAVNASLAGALEPDDPFRAYARPIPLIETLIAQGFTGRKGRGGFYRLERDGATRTRLVLNLKTGDWEAERKPRPAVLKQAGKDLRVLLESPTPEGEYARAVMARTLAYAAHMVGDATDDPHAIDLAMTLGYGWKHGPFELLDRIGPSLVIGLLEQLGEAIPPFLKTLNGRTVYTVQDGRRQVLQGTGADVPVSRAAGVLRLSDIKLAGKPVFRGPGGSLWDLGDGVACFELTSKMGTFDAGVLKSLATSLERVGQSFGALVLYNDNERAFSAGANLGMALFAANMAAWPMIANLVEAGQKTFMAMRSAPFPVVGAPSGLALGGGCEILLHCDAVQAHAETYMGLVETGVGFVPAWGGCAEMLHRWQTAPGYPKGPMPAVARTFEILSMATVSESAQHAKELLYLRKTDGITMNRDRLLADAKARALSMIEGYEPTGPREYVLPGPAGRTALDLAVSAFLKQGRATPHDVVVAGALADVLTGGPEADPKTPLPESALLELEGEAFLRLARTPATLARVEHMLATGKPLRN</sequence>
<keyword evidence="11" id="KW-1185">Reference proteome</keyword>
<dbReference type="InterPro" id="IPR008927">
    <property type="entry name" value="6-PGluconate_DH-like_C_sf"/>
</dbReference>
<evidence type="ECO:0000256" key="1">
    <source>
        <dbReference type="ARBA" id="ARBA00005005"/>
    </source>
</evidence>
<keyword evidence="6" id="KW-0443">Lipid metabolism</keyword>
<dbReference type="SUPFAM" id="SSF52096">
    <property type="entry name" value="ClpP/crotonase"/>
    <property type="match status" value="1"/>
</dbReference>
<evidence type="ECO:0000313" key="11">
    <source>
        <dbReference type="Proteomes" id="UP000631034"/>
    </source>
</evidence>
<dbReference type="PANTHER" id="PTHR48075:SF7">
    <property type="entry name" value="3-HYDROXYACYL-COA DEHYDROGENASE-RELATED"/>
    <property type="match status" value="1"/>
</dbReference>
<dbReference type="CDD" id="cd06558">
    <property type="entry name" value="crotonase-like"/>
    <property type="match status" value="1"/>
</dbReference>
<feature type="domain" description="3-hydroxyacyl-CoA dehydrogenase C-terminal" evidence="8">
    <location>
        <begin position="192"/>
        <end position="293"/>
    </location>
</feature>
<dbReference type="GO" id="GO:0006635">
    <property type="term" value="P:fatty acid beta-oxidation"/>
    <property type="evidence" value="ECO:0007669"/>
    <property type="project" value="UniProtKB-UniPathway"/>
</dbReference>
<feature type="domain" description="3-hydroxyacyl-CoA dehydrogenase NAD binding" evidence="9">
    <location>
        <begin position="6"/>
        <end position="189"/>
    </location>
</feature>
<organism evidence="10 11">
    <name type="scientific">Phaeovibrio sulfidiphilus</name>
    <dbReference type="NCBI Taxonomy" id="1220600"/>
    <lineage>
        <taxon>Bacteria</taxon>
        <taxon>Pseudomonadati</taxon>
        <taxon>Pseudomonadota</taxon>
        <taxon>Alphaproteobacteria</taxon>
        <taxon>Rhodospirillales</taxon>
        <taxon>Rhodospirillaceae</taxon>
        <taxon>Phaeovibrio</taxon>
    </lineage>
</organism>
<dbReference type="SUPFAM" id="SSF48179">
    <property type="entry name" value="6-phosphogluconate dehydrogenase C-terminal domain-like"/>
    <property type="match status" value="2"/>
</dbReference>